<accession>A0A1R1PSR6</accession>
<dbReference type="EMBL" id="LSSK01000277">
    <property type="protein sequence ID" value="OMH83969.1"/>
    <property type="molecule type" value="Genomic_DNA"/>
</dbReference>
<dbReference type="Proteomes" id="UP000188320">
    <property type="component" value="Unassembled WGS sequence"/>
</dbReference>
<comment type="caution">
    <text evidence="1">The sequence shown here is derived from an EMBL/GenBank/DDBJ whole genome shotgun (WGS) entry which is preliminary data.</text>
</comment>
<organism evidence="1 2">
    <name type="scientific">Zancudomyces culisetae</name>
    <name type="common">Gut fungus</name>
    <name type="synonym">Smittium culisetae</name>
    <dbReference type="NCBI Taxonomy" id="1213189"/>
    <lineage>
        <taxon>Eukaryota</taxon>
        <taxon>Fungi</taxon>
        <taxon>Fungi incertae sedis</taxon>
        <taxon>Zoopagomycota</taxon>
        <taxon>Kickxellomycotina</taxon>
        <taxon>Harpellomycetes</taxon>
        <taxon>Harpellales</taxon>
        <taxon>Legeriomycetaceae</taxon>
        <taxon>Zancudomyces</taxon>
    </lineage>
</organism>
<sequence>MIETYGREFENDDYSTISALLEKSVRAVTIGNTKTACNRIFQAIQKFEESDNVFINGNTNENRLVTNQVEDETRAIRSGIWKVYLLILGSIIENIRDNDDLEFVFTENSQKSIGKAGQRLGSFSRLNEFPRSVSALQMQIEIAYGSFGSIEIDVFEAM</sequence>
<protein>
    <submittedName>
        <fullName evidence="1">Uncharacterized protein</fullName>
    </submittedName>
</protein>
<evidence type="ECO:0000313" key="1">
    <source>
        <dbReference type="EMBL" id="OMH83969.1"/>
    </source>
</evidence>
<keyword evidence="2" id="KW-1185">Reference proteome</keyword>
<proteinExistence type="predicted"/>
<dbReference type="AlphaFoldDB" id="A0A1R1PSR6"/>
<gene>
    <name evidence="1" type="ORF">AX774_g2516</name>
</gene>
<reference evidence="2" key="1">
    <citation type="submission" date="2017-01" db="EMBL/GenBank/DDBJ databases">
        <authorList>
            <person name="Wang Y."/>
            <person name="White M."/>
            <person name="Kvist S."/>
            <person name="Moncalvo J.-M."/>
        </authorList>
    </citation>
    <scope>NUCLEOTIDE SEQUENCE [LARGE SCALE GENOMIC DNA]</scope>
    <source>
        <strain evidence="2">COL-18-3</strain>
    </source>
</reference>
<name>A0A1R1PSR6_ZANCU</name>
<evidence type="ECO:0000313" key="2">
    <source>
        <dbReference type="Proteomes" id="UP000188320"/>
    </source>
</evidence>